<sequence length="173" mass="19887">MIVMHITDVKYYGICLKFQFQSIYIIWILDEVDTVLLDEQSKIIGFKTVDELHVFLEKNNMQLTDEVSCVDVGKVQRWIVSPNKNIDYLTFLDTWNLFIDISESLNIAYLGDKKGAVRNSVYNKLFDRAGPFITQDSSAIFNEKEIVVLAKIMENGFDLLLNNLSITVKPVLP</sequence>
<evidence type="ECO:0000313" key="1">
    <source>
        <dbReference type="EMBL" id="RKR84397.1"/>
    </source>
</evidence>
<dbReference type="EMBL" id="RBKU01000001">
    <property type="protein sequence ID" value="RKR84397.1"/>
    <property type="molecule type" value="Genomic_DNA"/>
</dbReference>
<dbReference type="AlphaFoldDB" id="A0A495J693"/>
<proteinExistence type="predicted"/>
<gene>
    <name evidence="1" type="ORF">BDD43_4632</name>
</gene>
<comment type="caution">
    <text evidence="1">The sequence shown here is derived from an EMBL/GenBank/DDBJ whole genome shotgun (WGS) entry which is preliminary data.</text>
</comment>
<organism evidence="1 2">
    <name type="scientific">Mucilaginibacter gracilis</name>
    <dbReference type="NCBI Taxonomy" id="423350"/>
    <lineage>
        <taxon>Bacteria</taxon>
        <taxon>Pseudomonadati</taxon>
        <taxon>Bacteroidota</taxon>
        <taxon>Sphingobacteriia</taxon>
        <taxon>Sphingobacteriales</taxon>
        <taxon>Sphingobacteriaceae</taxon>
        <taxon>Mucilaginibacter</taxon>
    </lineage>
</organism>
<keyword evidence="2" id="KW-1185">Reference proteome</keyword>
<dbReference type="Proteomes" id="UP000268007">
    <property type="component" value="Unassembled WGS sequence"/>
</dbReference>
<name>A0A495J693_9SPHI</name>
<accession>A0A495J693</accession>
<reference evidence="1 2" key="1">
    <citation type="submission" date="2018-10" db="EMBL/GenBank/DDBJ databases">
        <title>Genomic Encyclopedia of Archaeal and Bacterial Type Strains, Phase II (KMG-II): from individual species to whole genera.</title>
        <authorList>
            <person name="Goeker M."/>
        </authorList>
    </citation>
    <scope>NUCLEOTIDE SEQUENCE [LARGE SCALE GENOMIC DNA]</scope>
    <source>
        <strain evidence="1 2">DSM 18602</strain>
    </source>
</reference>
<protein>
    <submittedName>
        <fullName evidence="1">Uncharacterized protein</fullName>
    </submittedName>
</protein>
<evidence type="ECO:0000313" key="2">
    <source>
        <dbReference type="Proteomes" id="UP000268007"/>
    </source>
</evidence>